<dbReference type="GO" id="GO:0003746">
    <property type="term" value="F:translation elongation factor activity"/>
    <property type="evidence" value="ECO:0007669"/>
    <property type="project" value="UniProtKB-KW"/>
</dbReference>
<dbReference type="CDD" id="cd04171">
    <property type="entry name" value="SelB"/>
    <property type="match status" value="1"/>
</dbReference>
<dbReference type="PROSITE" id="PS51722">
    <property type="entry name" value="G_TR_2"/>
    <property type="match status" value="1"/>
</dbReference>
<dbReference type="InterPro" id="IPR036388">
    <property type="entry name" value="WH-like_DNA-bd_sf"/>
</dbReference>
<dbReference type="Gene3D" id="2.40.30.10">
    <property type="entry name" value="Translation factors"/>
    <property type="match status" value="1"/>
</dbReference>
<dbReference type="InterPro" id="IPR015191">
    <property type="entry name" value="SelB_WHD4"/>
</dbReference>
<dbReference type="InterPro" id="IPR009001">
    <property type="entry name" value="Transl_elong_EF1A/Init_IF2_C"/>
</dbReference>
<dbReference type="PANTHER" id="PTHR43721">
    <property type="entry name" value="ELONGATION FACTOR TU-RELATED"/>
    <property type="match status" value="1"/>
</dbReference>
<dbReference type="Pfam" id="PF25461">
    <property type="entry name" value="Beta-barrel_SelB"/>
    <property type="match status" value="1"/>
</dbReference>
<evidence type="ECO:0000256" key="5">
    <source>
        <dbReference type="ARBA" id="ARBA00023134"/>
    </source>
</evidence>
<evidence type="ECO:0000256" key="3">
    <source>
        <dbReference type="ARBA" id="ARBA00022741"/>
    </source>
</evidence>
<dbReference type="Gene3D" id="1.10.10.10">
    <property type="entry name" value="Winged helix-like DNA-binding domain superfamily/Winged helix DNA-binding domain"/>
    <property type="match status" value="1"/>
</dbReference>
<keyword evidence="4" id="KW-0648">Protein biosynthesis</keyword>
<dbReference type="Pfam" id="PF00009">
    <property type="entry name" value="GTP_EFTU"/>
    <property type="match status" value="1"/>
</dbReference>
<dbReference type="SUPFAM" id="SSF50465">
    <property type="entry name" value="EF-Tu/eEF-1alpha/eIF2-gamma C-terminal domain"/>
    <property type="match status" value="1"/>
</dbReference>
<dbReference type="GO" id="GO:0001514">
    <property type="term" value="P:selenocysteine incorporation"/>
    <property type="evidence" value="ECO:0007669"/>
    <property type="project" value="InterPro"/>
</dbReference>
<dbReference type="EMBL" id="MGFH01000043">
    <property type="protein sequence ID" value="OGM07479.1"/>
    <property type="molecule type" value="Genomic_DNA"/>
</dbReference>
<dbReference type="GO" id="GO:0005737">
    <property type="term" value="C:cytoplasm"/>
    <property type="evidence" value="ECO:0007669"/>
    <property type="project" value="UniProtKB-SubCell"/>
</dbReference>
<dbReference type="InterPro" id="IPR000795">
    <property type="entry name" value="T_Tr_GTP-bd_dom"/>
</dbReference>
<dbReference type="NCBIfam" id="TIGR00475">
    <property type="entry name" value="selB"/>
    <property type="match status" value="1"/>
</dbReference>
<dbReference type="SUPFAM" id="SSF50447">
    <property type="entry name" value="Translation proteins"/>
    <property type="match status" value="1"/>
</dbReference>
<dbReference type="InterPro" id="IPR057335">
    <property type="entry name" value="Beta-barrel_SelB"/>
</dbReference>
<dbReference type="PANTHER" id="PTHR43721:SF22">
    <property type="entry name" value="ELONGATION FACTOR TU, MITOCHONDRIAL"/>
    <property type="match status" value="1"/>
</dbReference>
<keyword evidence="2" id="KW-0963">Cytoplasm</keyword>
<dbReference type="InterPro" id="IPR050055">
    <property type="entry name" value="EF-Tu_GTPase"/>
</dbReference>
<evidence type="ECO:0000256" key="1">
    <source>
        <dbReference type="ARBA" id="ARBA00004496"/>
    </source>
</evidence>
<proteinExistence type="predicted"/>
<dbReference type="GO" id="GO:0003723">
    <property type="term" value="F:RNA binding"/>
    <property type="evidence" value="ECO:0007669"/>
    <property type="project" value="InterPro"/>
</dbReference>
<reference evidence="7 8" key="1">
    <citation type="journal article" date="2016" name="Nat. Commun.">
        <title>Thousands of microbial genomes shed light on interconnected biogeochemical processes in an aquifer system.</title>
        <authorList>
            <person name="Anantharaman K."/>
            <person name="Brown C.T."/>
            <person name="Hug L.A."/>
            <person name="Sharon I."/>
            <person name="Castelle C.J."/>
            <person name="Probst A.J."/>
            <person name="Thomas B.C."/>
            <person name="Singh A."/>
            <person name="Wilkins M.J."/>
            <person name="Karaoz U."/>
            <person name="Brodie E.L."/>
            <person name="Williams K.H."/>
            <person name="Hubbard S.S."/>
            <person name="Banfield J.F."/>
        </authorList>
    </citation>
    <scope>NUCLEOTIDE SEQUENCE [LARGE SCALE GENOMIC DNA]</scope>
</reference>
<dbReference type="STRING" id="1817813.A2008_13315"/>
<dbReference type="SUPFAM" id="SSF46785">
    <property type="entry name" value="Winged helix' DNA-binding domain"/>
    <property type="match status" value="1"/>
</dbReference>
<keyword evidence="3" id="KW-0547">Nucleotide-binding</keyword>
<keyword evidence="7" id="KW-0251">Elongation factor</keyword>
<dbReference type="Pfam" id="PF09107">
    <property type="entry name" value="WHD_3rd_SelB"/>
    <property type="match status" value="1"/>
</dbReference>
<evidence type="ECO:0000259" key="6">
    <source>
        <dbReference type="PROSITE" id="PS51722"/>
    </source>
</evidence>
<dbReference type="GO" id="GO:0003924">
    <property type="term" value="F:GTPase activity"/>
    <property type="evidence" value="ECO:0007669"/>
    <property type="project" value="InterPro"/>
</dbReference>
<evidence type="ECO:0000256" key="2">
    <source>
        <dbReference type="ARBA" id="ARBA00022490"/>
    </source>
</evidence>
<dbReference type="InterPro" id="IPR009000">
    <property type="entry name" value="Transl_B-barrel_sf"/>
</dbReference>
<name>A0A1F7WYE7_9BACT</name>
<dbReference type="Gene3D" id="3.40.50.300">
    <property type="entry name" value="P-loop containing nucleotide triphosphate hydrolases"/>
    <property type="match status" value="1"/>
</dbReference>
<evidence type="ECO:0000256" key="4">
    <source>
        <dbReference type="ARBA" id="ARBA00022917"/>
    </source>
</evidence>
<dbReference type="AlphaFoldDB" id="A0A1F7WYE7"/>
<dbReference type="InterPro" id="IPR004535">
    <property type="entry name" value="Transl_elong_SelB"/>
</dbReference>
<evidence type="ECO:0000313" key="7">
    <source>
        <dbReference type="EMBL" id="OGM07479.1"/>
    </source>
</evidence>
<dbReference type="GO" id="GO:0005525">
    <property type="term" value="F:GTP binding"/>
    <property type="evidence" value="ECO:0007669"/>
    <property type="project" value="UniProtKB-KW"/>
</dbReference>
<dbReference type="Gene3D" id="1.10.10.2770">
    <property type="match status" value="1"/>
</dbReference>
<dbReference type="SUPFAM" id="SSF52540">
    <property type="entry name" value="P-loop containing nucleoside triphosphate hydrolases"/>
    <property type="match status" value="1"/>
</dbReference>
<dbReference type="InterPro" id="IPR005225">
    <property type="entry name" value="Small_GTP-bd"/>
</dbReference>
<dbReference type="NCBIfam" id="TIGR00231">
    <property type="entry name" value="small_GTP"/>
    <property type="match status" value="1"/>
</dbReference>
<comment type="caution">
    <text evidence="7">The sequence shown here is derived from an EMBL/GenBank/DDBJ whole genome shotgun (WGS) entry which is preliminary data.</text>
</comment>
<dbReference type="PRINTS" id="PR00315">
    <property type="entry name" value="ELONGATNFCT"/>
</dbReference>
<evidence type="ECO:0000313" key="8">
    <source>
        <dbReference type="Proteomes" id="UP000178735"/>
    </source>
</evidence>
<comment type="subcellular location">
    <subcellularLocation>
        <location evidence="1">Cytoplasm</location>
    </subcellularLocation>
</comment>
<sequence>MGFVIGMAGHVDHGKSSVIKALTGIVTARHREEIEREITIDIGFAHIAIDGIGPVSIIDVPGHEDFVHNMLAGIFGARLALLVIAANEGIMPQTVEHFDILNYCGVSKIIVVLNKADLAPEYDIEYRRMEVEEFLKGTRFENSRIVAFSSASGSGAELLISTIKEEILELNKAGDTRSDKLTLYPVDRVFEKAGFGQILTGTLIEGRLESDKVYPIMPDGECKVRSLESHSAKFSEVSGNIRAAVNITKTRDAEIRRGSFIVSDEIAALHRFLTVKISASKNLKHKIKSGAAVKFYFYSACYPAKLRLLERSSLEAGNECYAQIVFDEPCFSLPFKPFIVRTHTDEETIGGGLVLERSNSFIKNKKAVLQRVAIFKNAGAASSENELAAAYFAGEAARRGFIEITEACAAFKIPKEKIPEAVSVIKPADKYFLIKDRLITGENIVKTFKSAVIDKLGAHLKANSLIAGLLKPDIIKLCAGGALDDNDNLFYSHLIDVLSAEGALKNAEGILSIAVQVKGTGKKLDGDSEIIRRKIMKSFDAEPLTPATLDGAKAAVPKNQADLFNKVVKFLENEKDIFKIFENYYITSGQLEKYHSAIKEIIRLKPSFTVIDFKDKTNLSRKYAVAILEFFDKTGVTVRKENERFLK</sequence>
<dbReference type="InterPro" id="IPR027417">
    <property type="entry name" value="P-loop_NTPase"/>
</dbReference>
<accession>A0A1F7WYE7</accession>
<keyword evidence="5" id="KW-0342">GTP-binding</keyword>
<gene>
    <name evidence="7" type="ORF">A2008_13315</name>
</gene>
<protein>
    <submittedName>
        <fullName evidence="7">Selenocysteine-specific translation elongation factor</fullName>
    </submittedName>
</protein>
<dbReference type="InterPro" id="IPR036390">
    <property type="entry name" value="WH_DNA-bd_sf"/>
</dbReference>
<organism evidence="7 8">
    <name type="scientific">Candidatus Wallbacteria bacterium GWC2_49_35</name>
    <dbReference type="NCBI Taxonomy" id="1817813"/>
    <lineage>
        <taxon>Bacteria</taxon>
        <taxon>Candidatus Walliibacteriota</taxon>
    </lineage>
</organism>
<feature type="domain" description="Tr-type G" evidence="6">
    <location>
        <begin position="1"/>
        <end position="171"/>
    </location>
</feature>
<dbReference type="Proteomes" id="UP000178735">
    <property type="component" value="Unassembled WGS sequence"/>
</dbReference>